<protein>
    <submittedName>
        <fullName evidence="2">Uncharacterized protein</fullName>
    </submittedName>
</protein>
<evidence type="ECO:0000313" key="3">
    <source>
        <dbReference type="Proteomes" id="UP000663791"/>
    </source>
</evidence>
<accession>A0A938YCS1</accession>
<gene>
    <name evidence="2" type="ORF">JK386_16365</name>
</gene>
<feature type="transmembrane region" description="Helical" evidence="1">
    <location>
        <begin position="25"/>
        <end position="43"/>
    </location>
</feature>
<organism evidence="2 3">
    <name type="scientific">Nocardioides faecalis</name>
    <dbReference type="NCBI Taxonomy" id="2803858"/>
    <lineage>
        <taxon>Bacteria</taxon>
        <taxon>Bacillati</taxon>
        <taxon>Actinomycetota</taxon>
        <taxon>Actinomycetes</taxon>
        <taxon>Propionibacteriales</taxon>
        <taxon>Nocardioidaceae</taxon>
        <taxon>Nocardioides</taxon>
    </lineage>
</organism>
<reference evidence="2" key="1">
    <citation type="submission" date="2021-01" db="EMBL/GenBank/DDBJ databases">
        <title>Novel species in genus Nocardioides.</title>
        <authorList>
            <person name="Zhang G."/>
        </authorList>
    </citation>
    <scope>NUCLEOTIDE SEQUENCE</scope>
    <source>
        <strain evidence="2">Zg-536</strain>
    </source>
</reference>
<dbReference type="RefSeq" id="WP_205292796.1">
    <property type="nucleotide sequence ID" value="NZ_CP074406.1"/>
</dbReference>
<keyword evidence="1" id="KW-0812">Transmembrane</keyword>
<name>A0A938YCS1_9ACTN</name>
<evidence type="ECO:0000256" key="1">
    <source>
        <dbReference type="SAM" id="Phobius"/>
    </source>
</evidence>
<sequence length="45" mass="5135">MSQPQPHDDHQSDNKQRAWFTTLRLPLLLLLVLAILLVIGIALNM</sequence>
<dbReference type="Proteomes" id="UP000663791">
    <property type="component" value="Unassembled WGS sequence"/>
</dbReference>
<evidence type="ECO:0000313" key="2">
    <source>
        <dbReference type="EMBL" id="MBM9461479.1"/>
    </source>
</evidence>
<dbReference type="EMBL" id="JAERTX010000017">
    <property type="protein sequence ID" value="MBM9461479.1"/>
    <property type="molecule type" value="Genomic_DNA"/>
</dbReference>
<keyword evidence="1" id="KW-0472">Membrane</keyword>
<comment type="caution">
    <text evidence="2">The sequence shown here is derived from an EMBL/GenBank/DDBJ whole genome shotgun (WGS) entry which is preliminary data.</text>
</comment>
<proteinExistence type="predicted"/>
<keyword evidence="3" id="KW-1185">Reference proteome</keyword>
<dbReference type="AlphaFoldDB" id="A0A938YCS1"/>
<keyword evidence="1" id="KW-1133">Transmembrane helix</keyword>